<evidence type="ECO:0000256" key="5">
    <source>
        <dbReference type="ARBA" id="ARBA00023163"/>
    </source>
</evidence>
<evidence type="ECO:0000259" key="8">
    <source>
        <dbReference type="Pfam" id="PF04542"/>
    </source>
</evidence>
<dbReference type="GO" id="GO:0016987">
    <property type="term" value="F:sigma factor activity"/>
    <property type="evidence" value="ECO:0007669"/>
    <property type="project" value="UniProtKB-KW"/>
</dbReference>
<evidence type="ECO:0000256" key="6">
    <source>
        <dbReference type="SAM" id="MobiDB-lite"/>
    </source>
</evidence>
<evidence type="ECO:0000313" key="9">
    <source>
        <dbReference type="EMBL" id="GAX25464.1"/>
    </source>
</evidence>
<dbReference type="SUPFAM" id="SSF88946">
    <property type="entry name" value="Sigma2 domain of RNA polymerase sigma factors"/>
    <property type="match status" value="1"/>
</dbReference>
<keyword evidence="5" id="KW-0804">Transcription</keyword>
<gene>
    <name evidence="9" type="ORF">FisN_12Lu005</name>
</gene>
<organism evidence="9 10">
    <name type="scientific">Fistulifera solaris</name>
    <name type="common">Oleaginous diatom</name>
    <dbReference type="NCBI Taxonomy" id="1519565"/>
    <lineage>
        <taxon>Eukaryota</taxon>
        <taxon>Sar</taxon>
        <taxon>Stramenopiles</taxon>
        <taxon>Ochrophyta</taxon>
        <taxon>Bacillariophyta</taxon>
        <taxon>Bacillariophyceae</taxon>
        <taxon>Bacillariophycidae</taxon>
        <taxon>Naviculales</taxon>
        <taxon>Naviculaceae</taxon>
        <taxon>Fistulifera</taxon>
    </lineage>
</organism>
<dbReference type="AlphaFoldDB" id="A0A1Z5KGM2"/>
<name>A0A1Z5KGM2_FISSO</name>
<dbReference type="Pfam" id="PF04539">
    <property type="entry name" value="Sigma70_r3"/>
    <property type="match status" value="1"/>
</dbReference>
<dbReference type="SUPFAM" id="SSF88659">
    <property type="entry name" value="Sigma3 and sigma4 domains of RNA polymerase sigma factors"/>
    <property type="match status" value="2"/>
</dbReference>
<dbReference type="InterPro" id="IPR007624">
    <property type="entry name" value="RNA_pol_sigma70_r3"/>
</dbReference>
<proteinExistence type="inferred from homology"/>
<dbReference type="EMBL" id="BDSP01000225">
    <property type="protein sequence ID" value="GAX25464.1"/>
    <property type="molecule type" value="Genomic_DNA"/>
</dbReference>
<feature type="compositionally biased region" description="Polar residues" evidence="6">
    <location>
        <begin position="1"/>
        <end position="15"/>
    </location>
</feature>
<reference evidence="9 10" key="1">
    <citation type="journal article" date="2015" name="Plant Cell">
        <title>Oil accumulation by the oleaginous diatom Fistulifera solaris as revealed by the genome and transcriptome.</title>
        <authorList>
            <person name="Tanaka T."/>
            <person name="Maeda Y."/>
            <person name="Veluchamy A."/>
            <person name="Tanaka M."/>
            <person name="Abida H."/>
            <person name="Marechal E."/>
            <person name="Bowler C."/>
            <person name="Muto M."/>
            <person name="Sunaga Y."/>
            <person name="Tanaka M."/>
            <person name="Yoshino T."/>
            <person name="Taniguchi T."/>
            <person name="Fukuda Y."/>
            <person name="Nemoto M."/>
            <person name="Matsumoto M."/>
            <person name="Wong P.S."/>
            <person name="Aburatani S."/>
            <person name="Fujibuchi W."/>
        </authorList>
    </citation>
    <scope>NUCLEOTIDE SEQUENCE [LARGE SCALE GENOMIC DNA]</scope>
    <source>
        <strain evidence="9 10">JPCC DA0580</strain>
    </source>
</reference>
<dbReference type="OrthoDB" id="206108at2759"/>
<feature type="compositionally biased region" description="Polar residues" evidence="6">
    <location>
        <begin position="116"/>
        <end position="131"/>
    </location>
</feature>
<dbReference type="InterPro" id="IPR000943">
    <property type="entry name" value="RNA_pol_sigma70"/>
</dbReference>
<dbReference type="PRINTS" id="PR00046">
    <property type="entry name" value="SIGMA70FCT"/>
</dbReference>
<dbReference type="Gene3D" id="1.10.10.10">
    <property type="entry name" value="Winged helix-like DNA-binding domain superfamily/Winged helix DNA-binding domain"/>
    <property type="match status" value="2"/>
</dbReference>
<evidence type="ECO:0008006" key="11">
    <source>
        <dbReference type="Google" id="ProtNLM"/>
    </source>
</evidence>
<dbReference type="InterPro" id="IPR013325">
    <property type="entry name" value="RNA_pol_sigma_r2"/>
</dbReference>
<sequence length="478" mass="55262">MMYENEAQSTDNNNLRGGKRRRTPIPAPLRQPWLLFCCLLATSTTSAFTRSSTTISTTTTILQSSTSLSEISLEERIHHQRTNDLRYLFPTTQDQRYKTKKLTANTAKEEPPTQKPILSSRRSTVPEIQSQQRRKRRTTASTITKPHRTHTLYVQSPNVPDSMIQLTDTIHATTRCITHEQEVELGYKTQAAVRLQRQYDYLLEKLQREPTDEEWCAAAGKINMAAIRETLEEGKAAKEQLVTSNLRLVQSVVNTYLRNGLSAQYNAGDLMQEGIVALIRAAEKFEPQRGWKFSTYAMYWVRSSVKHNQLQQADLIWVPQRIQEQYKKLKTKEQELTTQLQRKPTREELAEVMQCSVEQLEHCIVSVERTTISLDAPLPNRKQPWKDGASVALQELVDIPDAGSLRQELWDTLHRYLDPHQVELLLLRYCVTPTQSIADIARQVDMTPDKVRRTLHQSLKILRNAEEMKYFQQAFLHY</sequence>
<keyword evidence="4" id="KW-0238">DNA-binding</keyword>
<evidence type="ECO:0000256" key="2">
    <source>
        <dbReference type="ARBA" id="ARBA00023015"/>
    </source>
</evidence>
<evidence type="ECO:0000313" key="10">
    <source>
        <dbReference type="Proteomes" id="UP000198406"/>
    </source>
</evidence>
<evidence type="ECO:0000256" key="1">
    <source>
        <dbReference type="ARBA" id="ARBA00007788"/>
    </source>
</evidence>
<dbReference type="InterPro" id="IPR036388">
    <property type="entry name" value="WH-like_DNA-bd_sf"/>
</dbReference>
<dbReference type="GO" id="GO:0006352">
    <property type="term" value="P:DNA-templated transcription initiation"/>
    <property type="evidence" value="ECO:0007669"/>
    <property type="project" value="InterPro"/>
</dbReference>
<dbReference type="InterPro" id="IPR013324">
    <property type="entry name" value="RNA_pol_sigma_r3/r4-like"/>
</dbReference>
<dbReference type="Proteomes" id="UP000198406">
    <property type="component" value="Unassembled WGS sequence"/>
</dbReference>
<evidence type="ECO:0000256" key="4">
    <source>
        <dbReference type="ARBA" id="ARBA00023125"/>
    </source>
</evidence>
<dbReference type="InterPro" id="IPR014284">
    <property type="entry name" value="RNA_pol_sigma-70_dom"/>
</dbReference>
<keyword evidence="3" id="KW-0731">Sigma factor</keyword>
<dbReference type="InterPro" id="IPR007627">
    <property type="entry name" value="RNA_pol_sigma70_r2"/>
</dbReference>
<keyword evidence="10" id="KW-1185">Reference proteome</keyword>
<accession>A0A1Z5KGM2</accession>
<dbReference type="PANTHER" id="PTHR30603:SF47">
    <property type="entry name" value="RNA POLYMERASE SIGMA FACTOR SIGD, CHLOROPLASTIC"/>
    <property type="match status" value="1"/>
</dbReference>
<dbReference type="InterPro" id="IPR050239">
    <property type="entry name" value="Sigma-70_RNA_pol_init_factors"/>
</dbReference>
<feature type="domain" description="RNA polymerase sigma-70 region 2" evidence="8">
    <location>
        <begin position="241"/>
        <end position="306"/>
    </location>
</feature>
<evidence type="ECO:0000256" key="3">
    <source>
        <dbReference type="ARBA" id="ARBA00023082"/>
    </source>
</evidence>
<evidence type="ECO:0000259" key="7">
    <source>
        <dbReference type="Pfam" id="PF04539"/>
    </source>
</evidence>
<dbReference type="Gene3D" id="1.10.601.10">
    <property type="entry name" value="RNA Polymerase Primary Sigma Factor"/>
    <property type="match status" value="1"/>
</dbReference>
<dbReference type="InParanoid" id="A0A1Z5KGM2"/>
<dbReference type="Pfam" id="PF04542">
    <property type="entry name" value="Sigma70_r2"/>
    <property type="match status" value="1"/>
</dbReference>
<feature type="region of interest" description="Disordered" evidence="6">
    <location>
        <begin position="1"/>
        <end position="24"/>
    </location>
</feature>
<comment type="caution">
    <text evidence="9">The sequence shown here is derived from an EMBL/GenBank/DDBJ whole genome shotgun (WGS) entry which is preliminary data.</text>
</comment>
<dbReference type="PANTHER" id="PTHR30603">
    <property type="entry name" value="RNA POLYMERASE SIGMA FACTOR RPO"/>
    <property type="match status" value="1"/>
</dbReference>
<protein>
    <recommendedName>
        <fullName evidence="11">RNA polymerase primary sigma factor</fullName>
    </recommendedName>
</protein>
<dbReference type="GO" id="GO:0003677">
    <property type="term" value="F:DNA binding"/>
    <property type="evidence" value="ECO:0007669"/>
    <property type="project" value="UniProtKB-KW"/>
</dbReference>
<dbReference type="NCBIfam" id="TIGR02937">
    <property type="entry name" value="sigma70-ECF"/>
    <property type="match status" value="1"/>
</dbReference>
<feature type="domain" description="RNA polymerase sigma-70 region 3" evidence="7">
    <location>
        <begin position="324"/>
        <end position="378"/>
    </location>
</feature>
<comment type="similarity">
    <text evidence="1">Belongs to the sigma-70 factor family.</text>
</comment>
<keyword evidence="2" id="KW-0805">Transcription regulation</keyword>
<feature type="region of interest" description="Disordered" evidence="6">
    <location>
        <begin position="103"/>
        <end position="143"/>
    </location>
</feature>